<accession>T1AT88</accession>
<name>T1AT88_9ZZZZ</name>
<gene>
    <name evidence="2" type="ORF">B1A_15315</name>
</gene>
<sequence length="103" mass="11658">FFEARAEAARTLRDAAVDPKQGVKRHPELVGTYLQVHAAELAAKQFRDREDRERFVTQVRSALADAVARGEPLPPVRLRESTPERVAARSRSARDREPARARE</sequence>
<organism evidence="2">
    <name type="scientific">mine drainage metagenome</name>
    <dbReference type="NCBI Taxonomy" id="410659"/>
    <lineage>
        <taxon>unclassified sequences</taxon>
        <taxon>metagenomes</taxon>
        <taxon>ecological metagenomes</taxon>
    </lineage>
</organism>
<feature type="compositionally biased region" description="Basic and acidic residues" evidence="1">
    <location>
        <begin position="77"/>
        <end position="103"/>
    </location>
</feature>
<feature type="non-terminal residue" evidence="2">
    <location>
        <position position="1"/>
    </location>
</feature>
<reference evidence="2" key="2">
    <citation type="journal article" date="2014" name="ISME J.">
        <title>Microbial stratification in low pH oxic and suboxic macroscopic growths along an acid mine drainage.</title>
        <authorList>
            <person name="Mendez-Garcia C."/>
            <person name="Mesa V."/>
            <person name="Sprenger R.R."/>
            <person name="Richter M."/>
            <person name="Diez M.S."/>
            <person name="Solano J."/>
            <person name="Bargiela R."/>
            <person name="Golyshina O.V."/>
            <person name="Manteca A."/>
            <person name="Ramos J.L."/>
            <person name="Gallego J.R."/>
            <person name="Llorente I."/>
            <person name="Martins Dos Santos V.A."/>
            <person name="Jensen O.N."/>
            <person name="Pelaez A.I."/>
            <person name="Sanchez J."/>
            <person name="Ferrer M."/>
        </authorList>
    </citation>
    <scope>NUCLEOTIDE SEQUENCE</scope>
</reference>
<evidence type="ECO:0000256" key="1">
    <source>
        <dbReference type="SAM" id="MobiDB-lite"/>
    </source>
</evidence>
<feature type="region of interest" description="Disordered" evidence="1">
    <location>
        <begin position="70"/>
        <end position="103"/>
    </location>
</feature>
<dbReference type="AlphaFoldDB" id="T1AT88"/>
<proteinExistence type="predicted"/>
<dbReference type="EMBL" id="AUZX01011237">
    <property type="protein sequence ID" value="EQD43959.1"/>
    <property type="molecule type" value="Genomic_DNA"/>
</dbReference>
<comment type="caution">
    <text evidence="2">The sequence shown here is derived from an EMBL/GenBank/DDBJ whole genome shotgun (WGS) entry which is preliminary data.</text>
</comment>
<protein>
    <submittedName>
        <fullName evidence="2">Uncharacterized protein</fullName>
    </submittedName>
</protein>
<reference evidence="2" key="1">
    <citation type="submission" date="2013-08" db="EMBL/GenBank/DDBJ databases">
        <authorList>
            <person name="Mendez C."/>
            <person name="Richter M."/>
            <person name="Ferrer M."/>
            <person name="Sanchez J."/>
        </authorList>
    </citation>
    <scope>NUCLEOTIDE SEQUENCE</scope>
</reference>
<evidence type="ECO:0000313" key="2">
    <source>
        <dbReference type="EMBL" id="EQD43959.1"/>
    </source>
</evidence>